<dbReference type="Pfam" id="PF13559">
    <property type="entry name" value="DUF4129"/>
    <property type="match status" value="1"/>
</dbReference>
<keyword evidence="2" id="KW-0812">Transmembrane</keyword>
<feature type="transmembrane region" description="Helical" evidence="2">
    <location>
        <begin position="115"/>
        <end position="134"/>
    </location>
</feature>
<evidence type="ECO:0000313" key="5">
    <source>
        <dbReference type="Proteomes" id="UP000199341"/>
    </source>
</evidence>
<feature type="transmembrane region" description="Helical" evidence="2">
    <location>
        <begin position="220"/>
        <end position="245"/>
    </location>
</feature>
<feature type="transmembrane region" description="Helical" evidence="2">
    <location>
        <begin position="155"/>
        <end position="174"/>
    </location>
</feature>
<dbReference type="STRING" id="310781.SAMN05216259_104495"/>
<dbReference type="AlphaFoldDB" id="A0A1H0CBY2"/>
<reference evidence="4 5" key="1">
    <citation type="submission" date="2016-10" db="EMBL/GenBank/DDBJ databases">
        <authorList>
            <person name="de Groot N.N."/>
        </authorList>
    </citation>
    <scope>NUCLEOTIDE SEQUENCE [LARGE SCALE GENOMIC DNA]</scope>
    <source>
        <strain evidence="4 5">CGMCC 4.2022</strain>
    </source>
</reference>
<gene>
    <name evidence="4" type="ORF">SAMN05216259_104495</name>
</gene>
<feature type="transmembrane region" description="Helical" evidence="2">
    <location>
        <begin position="78"/>
        <end position="95"/>
    </location>
</feature>
<dbReference type="Proteomes" id="UP000199341">
    <property type="component" value="Unassembled WGS sequence"/>
</dbReference>
<evidence type="ECO:0000256" key="1">
    <source>
        <dbReference type="SAM" id="MobiDB-lite"/>
    </source>
</evidence>
<name>A0A1H0CBY2_9ACTN</name>
<feature type="region of interest" description="Disordered" evidence="1">
    <location>
        <begin position="184"/>
        <end position="211"/>
    </location>
</feature>
<keyword evidence="5" id="KW-1185">Reference proteome</keyword>
<keyword evidence="2" id="KW-1133">Transmembrane helix</keyword>
<evidence type="ECO:0000313" key="4">
    <source>
        <dbReference type="EMBL" id="SDN55336.1"/>
    </source>
</evidence>
<dbReference type="InterPro" id="IPR025403">
    <property type="entry name" value="TgpA-like_C"/>
</dbReference>
<protein>
    <recommendedName>
        <fullName evidence="3">Protein-glutamine gamma-glutamyltransferase-like C-terminal domain-containing protein</fullName>
    </recommendedName>
</protein>
<proteinExistence type="predicted"/>
<feature type="domain" description="Protein-glutamine gamma-glutamyltransferase-like C-terminal" evidence="3">
    <location>
        <begin position="294"/>
        <end position="365"/>
    </location>
</feature>
<accession>A0A1H0CBY2</accession>
<keyword evidence="2" id="KW-0472">Membrane</keyword>
<organism evidence="4 5">
    <name type="scientific">Actinacidiphila guanduensis</name>
    <dbReference type="NCBI Taxonomy" id="310781"/>
    <lineage>
        <taxon>Bacteria</taxon>
        <taxon>Bacillati</taxon>
        <taxon>Actinomycetota</taxon>
        <taxon>Actinomycetes</taxon>
        <taxon>Kitasatosporales</taxon>
        <taxon>Streptomycetaceae</taxon>
        <taxon>Actinacidiphila</taxon>
    </lineage>
</organism>
<evidence type="ECO:0000256" key="2">
    <source>
        <dbReference type="SAM" id="Phobius"/>
    </source>
</evidence>
<dbReference type="EMBL" id="FNIE01000004">
    <property type="protein sequence ID" value="SDN55336.1"/>
    <property type="molecule type" value="Genomic_DNA"/>
</dbReference>
<feature type="region of interest" description="Disordered" evidence="1">
    <location>
        <begin position="1"/>
        <end position="53"/>
    </location>
</feature>
<dbReference type="OrthoDB" id="4571933at2"/>
<feature type="compositionally biased region" description="Basic and acidic residues" evidence="1">
    <location>
        <begin position="33"/>
        <end position="45"/>
    </location>
</feature>
<evidence type="ECO:0000259" key="3">
    <source>
        <dbReference type="Pfam" id="PF13559"/>
    </source>
</evidence>
<sequence>MCEAAGQVGGSAGPRDARRPGVPGRAAGTAQERFGKPVRPREAGNRQDGLGRGVFVGAREPADRHAQAARDGQRAGQAALAVLVVAGLAATALLLRPDADALVRGRGPIGRNGGIVVLLALAWVCAALVVGSRYRDRVTPPDLHAGAAAHRLADVVRRTLFLAPLVVPVLLLVLHRFSPAPADHRTGTRPAVPQLTWSQAPPPPTHSAEPTHSGVHLPGWLLTALSVIGIVIALAVVVFAAWYLWRLLRRPAPEEYAATFSATDDDREVLAQAVADGRRALLDGDDARTAVIACYVAMEQALAASGIARLASDSPTDLLERATSGGLSGGPARAAATELTLLFREARYSTHPMDGGHRDRAAAALAAIAAALDDRAATAEAAS</sequence>